<dbReference type="AlphaFoldDB" id="A0AAD3CH23"/>
<keyword evidence="1" id="KW-0812">Transmembrane</keyword>
<keyword evidence="1" id="KW-1133">Transmembrane helix</keyword>
<evidence type="ECO:0000313" key="3">
    <source>
        <dbReference type="Proteomes" id="UP001054902"/>
    </source>
</evidence>
<protein>
    <submittedName>
        <fullName evidence="2">Uncharacterized protein</fullName>
    </submittedName>
</protein>
<accession>A0AAD3CH23</accession>
<feature type="transmembrane region" description="Helical" evidence="1">
    <location>
        <begin position="6"/>
        <end position="27"/>
    </location>
</feature>
<reference evidence="2 3" key="1">
    <citation type="journal article" date="2021" name="Sci. Rep.">
        <title>The genome of the diatom Chaetoceros tenuissimus carries an ancient integrated fragment of an extant virus.</title>
        <authorList>
            <person name="Hongo Y."/>
            <person name="Kimura K."/>
            <person name="Takaki Y."/>
            <person name="Yoshida Y."/>
            <person name="Baba S."/>
            <person name="Kobayashi G."/>
            <person name="Nagasaki K."/>
            <person name="Hano T."/>
            <person name="Tomaru Y."/>
        </authorList>
    </citation>
    <scope>NUCLEOTIDE SEQUENCE [LARGE SCALE GENOMIC DNA]</scope>
    <source>
        <strain evidence="2 3">NIES-3715</strain>
    </source>
</reference>
<name>A0AAD3CH23_9STRA</name>
<evidence type="ECO:0000256" key="1">
    <source>
        <dbReference type="SAM" id="Phobius"/>
    </source>
</evidence>
<gene>
    <name evidence="2" type="ORF">CTEN210_02160</name>
</gene>
<dbReference type="EMBL" id="BLLK01000022">
    <property type="protein sequence ID" value="GFH45686.1"/>
    <property type="molecule type" value="Genomic_DNA"/>
</dbReference>
<feature type="transmembrane region" description="Helical" evidence="1">
    <location>
        <begin position="132"/>
        <end position="158"/>
    </location>
</feature>
<sequence length="256" mass="28904">MGMIRLTLITFSSWMCWNSVVIGVWGFQSSLRNENKTLRKSCTLVELQNGFPVGDVIQNKIYGDTDREEDNVQAKNLMRKDRQRQMKLDGLEPYVLVSAITSSASFEVITQGNYFSDNTILSPDGSINLLKALVLITSTFSSTLGVYALGVFSFSILYSKAALAREYDDIDDLEIYDDFITKTAKFRYKGFLCFYRSLQLFILNLFLFAFGYLPEEAHSLAIVASILVAYFVSKDLEEIVDAGKIIFSQPVSPEKD</sequence>
<keyword evidence="1" id="KW-0472">Membrane</keyword>
<keyword evidence="3" id="KW-1185">Reference proteome</keyword>
<feature type="transmembrane region" description="Helical" evidence="1">
    <location>
        <begin position="192"/>
        <end position="211"/>
    </location>
</feature>
<organism evidence="2 3">
    <name type="scientific">Chaetoceros tenuissimus</name>
    <dbReference type="NCBI Taxonomy" id="426638"/>
    <lineage>
        <taxon>Eukaryota</taxon>
        <taxon>Sar</taxon>
        <taxon>Stramenopiles</taxon>
        <taxon>Ochrophyta</taxon>
        <taxon>Bacillariophyta</taxon>
        <taxon>Coscinodiscophyceae</taxon>
        <taxon>Chaetocerotophycidae</taxon>
        <taxon>Chaetocerotales</taxon>
        <taxon>Chaetocerotaceae</taxon>
        <taxon>Chaetoceros</taxon>
    </lineage>
</organism>
<feature type="transmembrane region" description="Helical" evidence="1">
    <location>
        <begin position="94"/>
        <end position="112"/>
    </location>
</feature>
<proteinExistence type="predicted"/>
<evidence type="ECO:0000313" key="2">
    <source>
        <dbReference type="EMBL" id="GFH45686.1"/>
    </source>
</evidence>
<dbReference type="Proteomes" id="UP001054902">
    <property type="component" value="Unassembled WGS sequence"/>
</dbReference>
<comment type="caution">
    <text evidence="2">The sequence shown here is derived from an EMBL/GenBank/DDBJ whole genome shotgun (WGS) entry which is preliminary data.</text>
</comment>